<sequence>MIELIQKNLEKELPGIKSWKRMAVKTQNGTLIESESLQKYSDWLSKEKLKHMKKAAVLVCFFKKENE</sequence>
<protein>
    <submittedName>
        <fullName evidence="1">Uncharacterized protein</fullName>
    </submittedName>
</protein>
<evidence type="ECO:0000313" key="1">
    <source>
        <dbReference type="EMBL" id="SVE59122.1"/>
    </source>
</evidence>
<reference evidence="1" key="1">
    <citation type="submission" date="2018-05" db="EMBL/GenBank/DDBJ databases">
        <authorList>
            <person name="Lanie J.A."/>
            <person name="Ng W.-L."/>
            <person name="Kazmierczak K.M."/>
            <person name="Andrzejewski T.M."/>
            <person name="Davidsen T.M."/>
            <person name="Wayne K.J."/>
            <person name="Tettelin H."/>
            <person name="Glass J.I."/>
            <person name="Rusch D."/>
            <person name="Podicherti R."/>
            <person name="Tsui H.-C.T."/>
            <person name="Winkler M.E."/>
        </authorList>
    </citation>
    <scope>NUCLEOTIDE SEQUENCE</scope>
</reference>
<gene>
    <name evidence="1" type="ORF">METZ01_LOCUS511976</name>
</gene>
<accession>A0A383EQB1</accession>
<proteinExistence type="predicted"/>
<organism evidence="1">
    <name type="scientific">marine metagenome</name>
    <dbReference type="NCBI Taxonomy" id="408172"/>
    <lineage>
        <taxon>unclassified sequences</taxon>
        <taxon>metagenomes</taxon>
        <taxon>ecological metagenomes</taxon>
    </lineage>
</organism>
<dbReference type="EMBL" id="UINC01227993">
    <property type="protein sequence ID" value="SVE59122.1"/>
    <property type="molecule type" value="Genomic_DNA"/>
</dbReference>
<feature type="non-terminal residue" evidence="1">
    <location>
        <position position="67"/>
    </location>
</feature>
<name>A0A383EQB1_9ZZZZ</name>
<dbReference type="AlphaFoldDB" id="A0A383EQB1"/>